<feature type="chain" id="PRO_5035241448" evidence="6">
    <location>
        <begin position="21"/>
        <end position="628"/>
    </location>
</feature>
<dbReference type="Proteomes" id="UP000610931">
    <property type="component" value="Unassembled WGS sequence"/>
</dbReference>
<organism evidence="9 10">
    <name type="scientific">Snuella sedimenti</name>
    <dbReference type="NCBI Taxonomy" id="2798802"/>
    <lineage>
        <taxon>Bacteria</taxon>
        <taxon>Pseudomonadati</taxon>
        <taxon>Bacteroidota</taxon>
        <taxon>Flavobacteriia</taxon>
        <taxon>Flavobacteriales</taxon>
        <taxon>Flavobacteriaceae</taxon>
        <taxon>Snuella</taxon>
    </lineage>
</organism>
<dbReference type="InterPro" id="IPR011990">
    <property type="entry name" value="TPR-like_helical_dom_sf"/>
</dbReference>
<name>A0A8J7LLS7_9FLAO</name>
<protein>
    <submittedName>
        <fullName evidence="9">RagB/SusD family nutrient uptake outer membrane protein</fullName>
    </submittedName>
</protein>
<feature type="domain" description="SusD-like N-terminal" evidence="8">
    <location>
        <begin position="93"/>
        <end position="226"/>
    </location>
</feature>
<dbReference type="PROSITE" id="PS51257">
    <property type="entry name" value="PROKAR_LIPOPROTEIN"/>
    <property type="match status" value="1"/>
</dbReference>
<reference evidence="9" key="1">
    <citation type="submission" date="2020-12" db="EMBL/GenBank/DDBJ databases">
        <title>Snuella sp. nov., isolated from sediment in Incheon.</title>
        <authorList>
            <person name="Kim W."/>
        </authorList>
    </citation>
    <scope>NUCLEOTIDE SEQUENCE</scope>
    <source>
        <strain evidence="9">CAU 1569</strain>
    </source>
</reference>
<evidence type="ECO:0000256" key="4">
    <source>
        <dbReference type="ARBA" id="ARBA00023136"/>
    </source>
</evidence>
<dbReference type="EMBL" id="JAELVQ010000001">
    <property type="protein sequence ID" value="MBJ6366669.1"/>
    <property type="molecule type" value="Genomic_DNA"/>
</dbReference>
<comment type="similarity">
    <text evidence="2">Belongs to the SusD family.</text>
</comment>
<dbReference type="InterPro" id="IPR033985">
    <property type="entry name" value="SusD-like_N"/>
</dbReference>
<keyword evidence="10" id="KW-1185">Reference proteome</keyword>
<evidence type="ECO:0000256" key="6">
    <source>
        <dbReference type="SAM" id="SignalP"/>
    </source>
</evidence>
<dbReference type="Pfam" id="PF14322">
    <property type="entry name" value="SusD-like_3"/>
    <property type="match status" value="1"/>
</dbReference>
<evidence type="ECO:0000256" key="1">
    <source>
        <dbReference type="ARBA" id="ARBA00004442"/>
    </source>
</evidence>
<evidence type="ECO:0000256" key="2">
    <source>
        <dbReference type="ARBA" id="ARBA00006275"/>
    </source>
</evidence>
<dbReference type="AlphaFoldDB" id="A0A8J7LLS7"/>
<comment type="subcellular location">
    <subcellularLocation>
        <location evidence="1">Cell outer membrane</location>
    </subcellularLocation>
</comment>
<evidence type="ECO:0000259" key="8">
    <source>
        <dbReference type="Pfam" id="PF14322"/>
    </source>
</evidence>
<dbReference type="InterPro" id="IPR012944">
    <property type="entry name" value="SusD_RagB_dom"/>
</dbReference>
<dbReference type="Pfam" id="PF07980">
    <property type="entry name" value="SusD_RagB"/>
    <property type="match status" value="1"/>
</dbReference>
<gene>
    <name evidence="9" type="ORF">JF259_01080</name>
</gene>
<keyword evidence="4" id="KW-0472">Membrane</keyword>
<dbReference type="RefSeq" id="WP_199112290.1">
    <property type="nucleotide sequence ID" value="NZ_JAELVQ010000001.1"/>
</dbReference>
<comment type="caution">
    <text evidence="9">The sequence shown here is derived from an EMBL/GenBank/DDBJ whole genome shotgun (WGS) entry which is preliminary data.</text>
</comment>
<evidence type="ECO:0000259" key="7">
    <source>
        <dbReference type="Pfam" id="PF07980"/>
    </source>
</evidence>
<dbReference type="SUPFAM" id="SSF48452">
    <property type="entry name" value="TPR-like"/>
    <property type="match status" value="1"/>
</dbReference>
<sequence>MIKYKYILVFLLAMTFMSCEKDYLNVVPDNLATLDLAFTNQYNAEKYLYGCYSYLPDPSRVGNNPALAAGDEVWYPEVLSTSNSGMAVAQGFQNITSPRFDYWRGFRSLYIGIRTCNIFLENVDKVPGLDDYLKRQWAAEANFLKAYYHFYLLRMYGPIVINDKAISVTASTEDVKAERNTLEEGFEYVIGLLDKAIADLPVTLQFEDEDMGRITKPIAAAMKTRVLMTYASPLFNGNPVYSGMTNSEGTPLFPQSYDESKWLRAANAAKEAIDICQSAGMSLYQKEDYADPFQQNDTTLMKAALRCRITEKWNKELIWGHTSSTTDIQYQAMPRLYGYTTNPVASRHAPTLRVAEMYYSENGVPINEDVSFDYENRYKRRSAETEDRFHVEPGQQTAILNFNRETRFYADLSFDRGTWFGNGRELDTDPWYIHGRRGEFASVFEVSQYSVTGYWPKKLINIKTTVRNGTSLNADRYAFPIIRLADLYLYYAEALNEVKGTPDNEVYEYIDLVRERAGLDGVVQSWANHSNEPTKPSTKSGMREIIQQERMIELAFEGARFWDLRRWKLTERYMNKPIKGWNVLAQDAEDYYNVKTLYNPSFTQKDYLWPIAEGEIVNNPNLIQNPGW</sequence>
<dbReference type="GO" id="GO:0009279">
    <property type="term" value="C:cell outer membrane"/>
    <property type="evidence" value="ECO:0007669"/>
    <property type="project" value="UniProtKB-SubCell"/>
</dbReference>
<feature type="signal peptide" evidence="6">
    <location>
        <begin position="1"/>
        <end position="20"/>
    </location>
</feature>
<keyword evidence="3 6" id="KW-0732">Signal</keyword>
<dbReference type="Gene3D" id="1.25.40.390">
    <property type="match status" value="1"/>
</dbReference>
<accession>A0A8J7LLS7</accession>
<evidence type="ECO:0000256" key="5">
    <source>
        <dbReference type="ARBA" id="ARBA00023237"/>
    </source>
</evidence>
<keyword evidence="5" id="KW-0998">Cell outer membrane</keyword>
<proteinExistence type="inferred from homology"/>
<evidence type="ECO:0000313" key="10">
    <source>
        <dbReference type="Proteomes" id="UP000610931"/>
    </source>
</evidence>
<evidence type="ECO:0000313" key="9">
    <source>
        <dbReference type="EMBL" id="MBJ6366669.1"/>
    </source>
</evidence>
<feature type="domain" description="RagB/SusD" evidence="7">
    <location>
        <begin position="315"/>
        <end position="628"/>
    </location>
</feature>
<evidence type="ECO:0000256" key="3">
    <source>
        <dbReference type="ARBA" id="ARBA00022729"/>
    </source>
</evidence>